<dbReference type="NCBIfam" id="TIGR01733">
    <property type="entry name" value="AA-adenyl-dom"/>
    <property type="match status" value="1"/>
</dbReference>
<keyword evidence="3" id="KW-0436">Ligase</keyword>
<dbReference type="Gene3D" id="1.10.1200.10">
    <property type="entry name" value="ACP-like"/>
    <property type="match status" value="1"/>
</dbReference>
<dbReference type="SUPFAM" id="SSF56801">
    <property type="entry name" value="Acetyl-CoA synthetase-like"/>
    <property type="match status" value="1"/>
</dbReference>
<dbReference type="PROSITE" id="PS50075">
    <property type="entry name" value="CARRIER"/>
    <property type="match status" value="1"/>
</dbReference>
<evidence type="ECO:0000256" key="3">
    <source>
        <dbReference type="ARBA" id="ARBA00022598"/>
    </source>
</evidence>
<dbReference type="EMBL" id="JASJQH010008551">
    <property type="protein sequence ID" value="KAK9688093.1"/>
    <property type="molecule type" value="Genomic_DNA"/>
</dbReference>
<keyword evidence="1" id="KW-0596">Phosphopantetheine</keyword>
<dbReference type="Proteomes" id="UP001479436">
    <property type="component" value="Unassembled WGS sequence"/>
</dbReference>
<evidence type="ECO:0000259" key="4">
    <source>
        <dbReference type="PROSITE" id="PS50075"/>
    </source>
</evidence>
<name>A0ABR2VPE2_9FUNG</name>
<dbReference type="InterPro" id="IPR036736">
    <property type="entry name" value="ACP-like_sf"/>
</dbReference>
<dbReference type="InterPro" id="IPR009081">
    <property type="entry name" value="PP-bd_ACP"/>
</dbReference>
<dbReference type="InterPro" id="IPR042099">
    <property type="entry name" value="ANL_N_sf"/>
</dbReference>
<dbReference type="InterPro" id="IPR020845">
    <property type="entry name" value="AMP-binding_CS"/>
</dbReference>
<dbReference type="Pfam" id="PF00550">
    <property type="entry name" value="PP-binding"/>
    <property type="match status" value="1"/>
</dbReference>
<keyword evidence="6" id="KW-1185">Reference proteome</keyword>
<dbReference type="PANTHER" id="PTHR45527">
    <property type="entry name" value="NONRIBOSOMAL PEPTIDE SYNTHETASE"/>
    <property type="match status" value="1"/>
</dbReference>
<gene>
    <name evidence="5" type="ORF">K7432_014522</name>
</gene>
<comment type="caution">
    <text evidence="5">The sequence shown here is derived from an EMBL/GenBank/DDBJ whole genome shotgun (WGS) entry which is preliminary data.</text>
</comment>
<accession>A0ABR2VPE2</accession>
<dbReference type="InterPro" id="IPR000873">
    <property type="entry name" value="AMP-dep_synth/lig_dom"/>
</dbReference>
<dbReference type="SMART" id="SM00823">
    <property type="entry name" value="PKS_PP"/>
    <property type="match status" value="1"/>
</dbReference>
<dbReference type="InterPro" id="IPR010060">
    <property type="entry name" value="NRPS_synth"/>
</dbReference>
<reference evidence="5 6" key="1">
    <citation type="submission" date="2023-04" db="EMBL/GenBank/DDBJ databases">
        <title>Genome of Basidiobolus ranarum AG-B5.</title>
        <authorList>
            <person name="Stajich J.E."/>
            <person name="Carter-House D."/>
            <person name="Gryganskyi A."/>
        </authorList>
    </citation>
    <scope>NUCLEOTIDE SEQUENCE [LARGE SCALE GENOMIC DNA]</scope>
    <source>
        <strain evidence="5 6">AG-B5</strain>
    </source>
</reference>
<dbReference type="InterPro" id="IPR020806">
    <property type="entry name" value="PKS_PP-bd"/>
</dbReference>
<feature type="domain" description="Carrier" evidence="4">
    <location>
        <begin position="1276"/>
        <end position="1352"/>
    </location>
</feature>
<dbReference type="SUPFAM" id="SSF52777">
    <property type="entry name" value="CoA-dependent acyltransferases"/>
    <property type="match status" value="4"/>
</dbReference>
<proteinExistence type="predicted"/>
<sequence length="1590" mass="178408">MTEYAQTLDFKSWPAQKSAEPIIKDLSLLEQNTMATAKSLTFSLSSEQTDLLFGKCNSPFLTEATDFMLSSLALAYSSSFNLDNITIGIEGHGREPWNGDIDISRTVGWFTSLFPVTIEVSQSPGDLDVLKQVKDLRKLTPNNGIDYGILRHLSKKSGNVLKDDKIQVSFNYLGRFQQLENQNSFFQTLEAPFNFDICEVAEEWKRNHVFDINTGVKHNCFEAEIVFSTALHSEEVVSKWLESWKKTLVTMIDQTLELQTVEHTRSDFPLLKLPEREFNLLYHKTLSEVGITPDRIEDILPCTHLQEGLIVGLLRASNYYHVQQTFELVGDFDFEKLKNAWNVVIQDHANLHSIFVQNEATDNRGSTFVQVAIKNCVPQWTHVVCGEESLAAELDAYLINDKKNDFKLGQPTMRFALLESGNKRLMVTSWHHAILDATSWNLVLQDVSAVYSQTERPKTHSFKSFVASLRNRSDTNIEEEKKYWQSQISLLESLPFPKLSTSKEVESTILHNSGTIDIPMQEITHFAQQSKVTIFTLVKAAWALLLRAYTQSEDVIFGYTMSGRNSELEGIATMIGPCLNTLPSRIRCIHDMSIIKWLESIHEGYISAFSYQQSSLRDIQGWAGVSPLFDTIIDYKSVSVLPKDDTLLGENGNKLQFVETTGDEATEYPVGLSVESDNTTMTYNLHINTAMASELHAQSLTNEFKAIFERIVKAPANTKLEHLFVESSQYDSFSRNLPYLANHERTTDLCIHTLFEEQVRRNPENIAVQFETSEFVSYGELNKKANRLAHHLIKHGVGPDVVVPLCMDKSIAMIVAMLAVLKAGGAYVPLDPKNPVERNLFIIHETKSTIVISSDCYQHFFQDQTVIPVEKEDELYSQYSTENPEVVGLSPSNLCYILFTSGSTGTPKGVMLEHSAVCNSIWAHEEVWHLDGSDSVLQFATYTFDVSVVEIFVTLAFGARVAMAPKERLLTDLGDVITTMNITSAMLTTTIASCIDPSNAATLKRMMVGGEMMTTAVRNSWSSFIELNNVYGPTEAAVAFLVNHKIDEKSLCSNIGRTMGSNVIYILGLDLNPVPLGVVGELCVSGPQLARGYLNRPDLTEAAFISNPFISGERLYRTGDLARFNIDGSVELIGRKDNQIKLHGLRIELDEIEHALYEHLEIGRACVLPLVTDSSTNHKALVAFMTFNDLIDNDCPLAVLNAADTPQAVTYTGEVRNLVKKRLPPYMVPTVWVPLTKMPTNSSGKIDRKLVATIYESTNKEELLSFSASDNSDYVGASTQVEEDWLQLWAKVLNISEKRIGIHDSFFSLGGDSIIAVRLVGAARQFGYELSVQQLYEQLTIAELANNTVIINSEDLETRIIPKYELLKLEADELDHLLDVDVEQNGISLANVEDVYPCSPLQEGLIALGLQDNSSYLTQQVYRCESIIDPDNFLRAWKSVIQANPILRSTIVFSNSGYSHLSGLQVVLGSDNIDWNIVDVENDDLSESHLAEILDTDIKKGINVGQLLTRFTIIRVKNSMAYFVWTIHHALYDGWSMSLLIADLVKSYQLQELPARPSYNNFIKYISDVKKEESLAYWKNALADVETLLQ</sequence>
<dbReference type="Pfam" id="PF00668">
    <property type="entry name" value="Condensation"/>
    <property type="match status" value="3"/>
</dbReference>
<dbReference type="NCBIfam" id="TIGR01720">
    <property type="entry name" value="NRPS-para261"/>
    <property type="match status" value="1"/>
</dbReference>
<dbReference type="Pfam" id="PF00501">
    <property type="entry name" value="AMP-binding"/>
    <property type="match status" value="1"/>
</dbReference>
<dbReference type="CDD" id="cd19542">
    <property type="entry name" value="CT_NRPS-like"/>
    <property type="match status" value="1"/>
</dbReference>
<dbReference type="PROSITE" id="PS00012">
    <property type="entry name" value="PHOSPHOPANTETHEINE"/>
    <property type="match status" value="1"/>
</dbReference>
<dbReference type="InterPro" id="IPR023213">
    <property type="entry name" value="CAT-like_dom_sf"/>
</dbReference>
<dbReference type="CDD" id="cd05918">
    <property type="entry name" value="A_NRPS_SidN3_like"/>
    <property type="match status" value="1"/>
</dbReference>
<evidence type="ECO:0000256" key="2">
    <source>
        <dbReference type="ARBA" id="ARBA00022553"/>
    </source>
</evidence>
<dbReference type="InterPro" id="IPR006162">
    <property type="entry name" value="Ppantetheine_attach_site"/>
</dbReference>
<organism evidence="5 6">
    <name type="scientific">Basidiobolus ranarum</name>
    <dbReference type="NCBI Taxonomy" id="34480"/>
    <lineage>
        <taxon>Eukaryota</taxon>
        <taxon>Fungi</taxon>
        <taxon>Fungi incertae sedis</taxon>
        <taxon>Zoopagomycota</taxon>
        <taxon>Entomophthoromycotina</taxon>
        <taxon>Basidiobolomycetes</taxon>
        <taxon>Basidiobolales</taxon>
        <taxon>Basidiobolaceae</taxon>
        <taxon>Basidiobolus</taxon>
    </lineage>
</organism>
<dbReference type="Gene3D" id="3.40.50.12780">
    <property type="entry name" value="N-terminal domain of ligase-like"/>
    <property type="match status" value="1"/>
</dbReference>
<dbReference type="Gene3D" id="3.30.300.30">
    <property type="match status" value="1"/>
</dbReference>
<dbReference type="InterPro" id="IPR010071">
    <property type="entry name" value="AA_adenyl_dom"/>
</dbReference>
<dbReference type="Gene3D" id="3.30.559.30">
    <property type="entry name" value="Nonribosomal peptide synthetase, condensation domain"/>
    <property type="match status" value="3"/>
</dbReference>
<dbReference type="PROSITE" id="PS00455">
    <property type="entry name" value="AMP_BINDING"/>
    <property type="match status" value="1"/>
</dbReference>
<dbReference type="SUPFAM" id="SSF47336">
    <property type="entry name" value="ACP-like"/>
    <property type="match status" value="1"/>
</dbReference>
<keyword evidence="2" id="KW-0597">Phosphoprotein</keyword>
<dbReference type="InterPro" id="IPR045851">
    <property type="entry name" value="AMP-bd_C_sf"/>
</dbReference>
<evidence type="ECO:0000313" key="5">
    <source>
        <dbReference type="EMBL" id="KAK9688093.1"/>
    </source>
</evidence>
<protein>
    <recommendedName>
        <fullName evidence="4">Carrier domain-containing protein</fullName>
    </recommendedName>
</protein>
<evidence type="ECO:0000256" key="1">
    <source>
        <dbReference type="ARBA" id="ARBA00022450"/>
    </source>
</evidence>
<evidence type="ECO:0000313" key="6">
    <source>
        <dbReference type="Proteomes" id="UP001479436"/>
    </source>
</evidence>
<dbReference type="InterPro" id="IPR001242">
    <property type="entry name" value="Condensation_dom"/>
</dbReference>
<dbReference type="PANTHER" id="PTHR45527:SF1">
    <property type="entry name" value="FATTY ACID SYNTHASE"/>
    <property type="match status" value="1"/>
</dbReference>
<dbReference type="Gene3D" id="3.30.559.10">
    <property type="entry name" value="Chloramphenicol acetyltransferase-like domain"/>
    <property type="match status" value="2"/>
</dbReference>